<dbReference type="Pfam" id="PF13231">
    <property type="entry name" value="PMT_2"/>
    <property type="match status" value="1"/>
</dbReference>
<proteinExistence type="predicted"/>
<dbReference type="Proteomes" id="UP000034565">
    <property type="component" value="Unassembled WGS sequence"/>
</dbReference>
<keyword evidence="1" id="KW-0472">Membrane</keyword>
<evidence type="ECO:0000313" key="4">
    <source>
        <dbReference type="Proteomes" id="UP000034565"/>
    </source>
</evidence>
<keyword evidence="1" id="KW-0812">Transmembrane</keyword>
<reference evidence="3 4" key="1">
    <citation type="journal article" date="2015" name="Nature">
        <title>rRNA introns, odd ribosomes, and small enigmatic genomes across a large radiation of phyla.</title>
        <authorList>
            <person name="Brown C.T."/>
            <person name="Hug L.A."/>
            <person name="Thomas B.C."/>
            <person name="Sharon I."/>
            <person name="Castelle C.J."/>
            <person name="Singh A."/>
            <person name="Wilkins M.J."/>
            <person name="Williams K.H."/>
            <person name="Banfield J.F."/>
        </authorList>
    </citation>
    <scope>NUCLEOTIDE SEQUENCE [LARGE SCALE GENOMIC DNA]</scope>
</reference>
<gene>
    <name evidence="3" type="ORF">UX92_C0024G0020</name>
</gene>
<name>A0A0G1VDI5_9BACT</name>
<dbReference type="AlphaFoldDB" id="A0A0G1VDI5"/>
<protein>
    <recommendedName>
        <fullName evidence="2">Glycosyltransferase RgtA/B/C/D-like domain-containing protein</fullName>
    </recommendedName>
</protein>
<feature type="transmembrane region" description="Helical" evidence="1">
    <location>
        <begin position="148"/>
        <end position="170"/>
    </location>
</feature>
<feature type="transmembrane region" description="Helical" evidence="1">
    <location>
        <begin position="89"/>
        <end position="105"/>
    </location>
</feature>
<dbReference type="PATRIC" id="fig|1618354.3.peg.723"/>
<accession>A0A0G1VDI5</accession>
<evidence type="ECO:0000259" key="2">
    <source>
        <dbReference type="Pfam" id="PF13231"/>
    </source>
</evidence>
<organism evidence="3 4">
    <name type="scientific">Candidatus Amesbacteria bacterium GW2011_GWA1_47_20</name>
    <dbReference type="NCBI Taxonomy" id="1618354"/>
    <lineage>
        <taxon>Bacteria</taxon>
        <taxon>Candidatus Amesiibacteriota</taxon>
    </lineage>
</organism>
<dbReference type="InterPro" id="IPR038731">
    <property type="entry name" value="RgtA/B/C-like"/>
</dbReference>
<keyword evidence="1" id="KW-1133">Transmembrane helix</keyword>
<dbReference type="EMBL" id="LCOA01000024">
    <property type="protein sequence ID" value="KKU68085.1"/>
    <property type="molecule type" value="Genomic_DNA"/>
</dbReference>
<comment type="caution">
    <text evidence="3">The sequence shown here is derived from an EMBL/GenBank/DDBJ whole genome shotgun (WGS) entry which is preliminary data.</text>
</comment>
<feature type="domain" description="Glycosyltransferase RgtA/B/C/D-like" evidence="2">
    <location>
        <begin position="59"/>
        <end position="180"/>
    </location>
</feature>
<feature type="transmembrane region" description="Helical" evidence="1">
    <location>
        <begin position="62"/>
        <end position="83"/>
    </location>
</feature>
<evidence type="ECO:0000256" key="1">
    <source>
        <dbReference type="SAM" id="Phobius"/>
    </source>
</evidence>
<evidence type="ECO:0000313" key="3">
    <source>
        <dbReference type="EMBL" id="KKU68085.1"/>
    </source>
</evidence>
<sequence>MVVLLRLPSLVEPNRYADEDIYLTIGMALREGRILYRDIHDNKPPLIYLTAAVAQNVPRFRFILLLWNLIHVAIFYQLAKLIMRNNRRVAVAGFLFVMLSTLPLLEGNIANGEIFMIMPVTAAMWLFWKNQLSGSFKSFLEVGGLLAFGFLFKVTAVFEAGAVGIFLLFYQPISKSLVDKRVWGLFQLDWHICGGPEKFTSARHYCKTLVTCLLGRAGPVVVFWSGRVWFLH</sequence>